<organism evidence="1 2">
    <name type="scientific">Streptomyces argyrophylli</name>
    <dbReference type="NCBI Taxonomy" id="2726118"/>
    <lineage>
        <taxon>Bacteria</taxon>
        <taxon>Bacillati</taxon>
        <taxon>Actinomycetota</taxon>
        <taxon>Actinomycetes</taxon>
        <taxon>Kitasatosporales</taxon>
        <taxon>Streptomycetaceae</taxon>
        <taxon>Streptomyces</taxon>
    </lineage>
</organism>
<dbReference type="RefSeq" id="WP_171154250.1">
    <property type="nucleotide sequence ID" value="NZ_CP053189.1"/>
</dbReference>
<reference evidence="1 2" key="1">
    <citation type="submission" date="2020-05" db="EMBL/GenBank/DDBJ databases">
        <authorList>
            <person name="Li K."/>
        </authorList>
    </citation>
    <scope>NUCLEOTIDE SEQUENCE [LARGE SCALE GENOMIC DNA]</scope>
    <source>
        <strain evidence="2">jing01</strain>
    </source>
</reference>
<dbReference type="KEGG" id="sarg:HKX69_15965"/>
<dbReference type="AlphaFoldDB" id="A0A6M4PIA6"/>
<sequence>MAAAEPSLPFDFLRTVVAQASQDSPPTRMAIEAIRTAPQGEDRDSLLMALLTGPLAQSAPEWLLAMAVESDLNREPRPYMTTDHMQLTRVSLSHAACSDDYRAQYLRECTDARLGALGRREGGEALIRAVVAELHRRSPTGVTITPELLTAPTPAQVVLGESGLHENVFGAALDCLPCQPAKHDGEEDVEAWMERHRAASDAWDSMWTGVLRTQAGHHRRLLAWSAQRTATDRVVREHLLGSLPWLVEPALLEEVATRHLESFARAVLVTRISRSCRDGLTPMQARERYADELTAASQEERDYVERFLDEEMQSGYVQSMACRSAVAWVERAGKQTWRFLLNPGEAQHFGRPREWLASQDLLAALGTRFAAISLTALGLWEPDTDSRYPVVRDLGWLQAMLVHLPEIPDEARQKARLVVQETRRALSTWSRTHDYSPSHSAWEESRRAKEQINTIMPLVTDPAPALLGRRTTSLGAPQDVGFKKLADADEDVVVAYLDRHTGNDTLVEEALLSFATRSYRKSLTFDDVLARHSAPQQALLDLTLHLRRRLGGGPDLRRSWVEIMLARPECPTELLRLLPAWSALKARGQRYDTTHPAVAAYVTEVLRDSDAAWQRFAASPMSYAGPGAWYRLGDLLDTAVEGTAWPTPPPGR</sequence>
<keyword evidence="2" id="KW-1185">Reference proteome</keyword>
<evidence type="ECO:0000313" key="1">
    <source>
        <dbReference type="EMBL" id="QJS10811.1"/>
    </source>
</evidence>
<name>A0A6M4PIA6_9ACTN</name>
<evidence type="ECO:0000313" key="2">
    <source>
        <dbReference type="Proteomes" id="UP000502641"/>
    </source>
</evidence>
<proteinExistence type="predicted"/>
<dbReference type="Proteomes" id="UP000502641">
    <property type="component" value="Chromosome"/>
</dbReference>
<protein>
    <submittedName>
        <fullName evidence="1">Uncharacterized protein</fullName>
    </submittedName>
</protein>
<accession>A0A6M4PIA6</accession>
<dbReference type="EMBL" id="CP053189">
    <property type="protein sequence ID" value="QJS10811.1"/>
    <property type="molecule type" value="Genomic_DNA"/>
</dbReference>
<gene>
    <name evidence="1" type="ORF">HKX69_15965</name>
</gene>